<dbReference type="InterPro" id="IPR057326">
    <property type="entry name" value="KR_dom"/>
</dbReference>
<comment type="similarity">
    <text evidence="1">Belongs to the short-chain dehydrogenases/reductases (SDR) family.</text>
</comment>
<dbReference type="InterPro" id="IPR002347">
    <property type="entry name" value="SDR_fam"/>
</dbReference>
<reference evidence="5" key="1">
    <citation type="journal article" date="2001" name="Biochem. Biophys. Res. Commun.">
        <title>Analysis of the Desulfovibrio gigas transcriptional unit containing rubredoxin (rd) and rubredoxin-oxygen oxidoreductase (roo) genes and upstream ORFs.</title>
        <authorList>
            <person name="Silva G."/>
            <person name="Oliveira S."/>
            <person name="LeGall J."/>
            <person name="Xavier A.V."/>
            <person name="Rodrigues-Pousada C."/>
        </authorList>
    </citation>
    <scope>NUCLEOTIDE SEQUENCE</scope>
</reference>
<dbReference type="Pfam" id="PF00106">
    <property type="entry name" value="adh_short"/>
    <property type="match status" value="1"/>
</dbReference>
<evidence type="ECO:0000256" key="3">
    <source>
        <dbReference type="SAM" id="Phobius"/>
    </source>
</evidence>
<protein>
    <submittedName>
        <fullName evidence="5">SDR-like protein</fullName>
    </submittedName>
</protein>
<dbReference type="AlphaFoldDB" id="Q9AME5"/>
<evidence type="ECO:0000313" key="5">
    <source>
        <dbReference type="EMBL" id="AAK08072.1"/>
    </source>
</evidence>
<dbReference type="SUPFAM" id="SSF51735">
    <property type="entry name" value="NAD(P)-binding Rossmann-fold domains"/>
    <property type="match status" value="1"/>
</dbReference>
<dbReference type="PANTHER" id="PTHR43008">
    <property type="entry name" value="BENZIL REDUCTASE"/>
    <property type="match status" value="1"/>
</dbReference>
<dbReference type="PRINTS" id="PR00081">
    <property type="entry name" value="GDHRDH"/>
</dbReference>
<feature type="transmembrane region" description="Helical" evidence="3">
    <location>
        <begin position="138"/>
        <end position="160"/>
    </location>
</feature>
<evidence type="ECO:0000256" key="2">
    <source>
        <dbReference type="ARBA" id="ARBA00023002"/>
    </source>
</evidence>
<dbReference type="InterPro" id="IPR036291">
    <property type="entry name" value="NAD(P)-bd_dom_sf"/>
</dbReference>
<keyword evidence="3" id="KW-0472">Membrane</keyword>
<dbReference type="SMART" id="SM00822">
    <property type="entry name" value="PKS_KR"/>
    <property type="match status" value="1"/>
</dbReference>
<sequence length="270" mass="28622">MSWLANKTIVLTGASHGIGRALADALAMQGANLVLNARSKPPLKEAKKTLEAGYKIKVAVVDGDAATARVARACVEQAETLGGFAGIIHAAGVLHPGPHLWELDEKQYDDVTHASCKASWQLARAAYPALMRQKDGGLYVLFGSGAASIAMPGIGLYCAAKAFEEHLMRQLAAETDAVTCFVYQPGKVETRMQQQAREATGGGGEAVRATFTPWHERGELLSAQASAVWLARLLLGRSHAPGTATSCAWGRCETGDGLFGGNPSPKTFYW</sequence>
<dbReference type="EMBL" id="AF325447">
    <property type="protein sequence ID" value="AAK08072.1"/>
    <property type="molecule type" value="Genomic_DNA"/>
</dbReference>
<proteinExistence type="inferred from homology"/>
<evidence type="ECO:0000256" key="1">
    <source>
        <dbReference type="ARBA" id="ARBA00006484"/>
    </source>
</evidence>
<dbReference type="GO" id="GO:0050664">
    <property type="term" value="F:oxidoreductase activity, acting on NAD(P)H, oxygen as acceptor"/>
    <property type="evidence" value="ECO:0007669"/>
    <property type="project" value="TreeGrafter"/>
</dbReference>
<dbReference type="PANTHER" id="PTHR43008:SF8">
    <property type="entry name" value="BENZIL REDUCTASE ((S)-BENZOIN FORMING) IRC24"/>
    <property type="match status" value="1"/>
</dbReference>
<dbReference type="Gene3D" id="3.40.50.720">
    <property type="entry name" value="NAD(P)-binding Rossmann-like Domain"/>
    <property type="match status" value="1"/>
</dbReference>
<organism evidence="5">
    <name type="scientific">Megalodesulfovibrio gigas</name>
    <name type="common">Desulfovibrio gigas</name>
    <dbReference type="NCBI Taxonomy" id="879"/>
    <lineage>
        <taxon>Bacteria</taxon>
        <taxon>Pseudomonadati</taxon>
        <taxon>Thermodesulfobacteriota</taxon>
        <taxon>Desulfovibrionia</taxon>
        <taxon>Desulfovibrionales</taxon>
        <taxon>Desulfovibrionaceae</taxon>
        <taxon>Megalodesulfovibrio</taxon>
    </lineage>
</organism>
<feature type="domain" description="Ketoreductase" evidence="4">
    <location>
        <begin position="7"/>
        <end position="191"/>
    </location>
</feature>
<keyword evidence="3" id="KW-1133">Transmembrane helix</keyword>
<keyword evidence="3" id="KW-0812">Transmembrane</keyword>
<keyword evidence="2" id="KW-0560">Oxidoreductase</keyword>
<name>Q9AME5_MEGGA</name>
<accession>Q9AME5</accession>
<evidence type="ECO:0000259" key="4">
    <source>
        <dbReference type="SMART" id="SM00822"/>
    </source>
</evidence>
<dbReference type="CDD" id="cd05233">
    <property type="entry name" value="SDR_c"/>
    <property type="match status" value="1"/>
</dbReference>